<dbReference type="Proteomes" id="UP001239994">
    <property type="component" value="Unassembled WGS sequence"/>
</dbReference>
<evidence type="ECO:0000313" key="1">
    <source>
        <dbReference type="EMBL" id="KAK1791156.1"/>
    </source>
</evidence>
<dbReference type="EMBL" id="JAROKS010000020">
    <property type="protein sequence ID" value="KAK1791156.1"/>
    <property type="molecule type" value="Genomic_DNA"/>
</dbReference>
<dbReference type="PANTHER" id="PTHR34072:SF42">
    <property type="entry name" value="INTEGRASE CATALYTIC DOMAIN-CONTAINING PROTEIN"/>
    <property type="match status" value="1"/>
</dbReference>
<sequence length="329" mass="37486">MTLNDRQARWSIFFSRFQFKVTYRPGEKNTRADTLSRQYTAEARPTSSEPVLSPTCFLASLEWELDQQIKAANPHPQSPTNRLYVPPAHRGTLITWAHILGDGSPSLHRATDWSTLLVACYAPRCMDLPVSEGNTTILSVVARFSKMVRFVPLVALPTALETAEMLFLQVFRQFGTCQTRTVSLTFPAHNHLSSDRRHLRLIYLYAYLYTHRPGGHPLFLMERIQKCDQIILRTPANQIRDDGGKRPNALAQASRSLLITHIARDNQEGQTEEWDFCEVSRALESRLIKGTVSTGYCPRKHSVTLIQLATVPFCLLGYLTVNRRETNNW</sequence>
<protein>
    <recommendedName>
        <fullName evidence="3">Reverse transcriptase RNase H-like domain-containing protein</fullName>
    </recommendedName>
</protein>
<dbReference type="AlphaFoldDB" id="A0AAD8Z464"/>
<comment type="caution">
    <text evidence="1">The sequence shown here is derived from an EMBL/GenBank/DDBJ whole genome shotgun (WGS) entry which is preliminary data.</text>
</comment>
<keyword evidence="2" id="KW-1185">Reference proteome</keyword>
<organism evidence="1 2">
    <name type="scientific">Electrophorus voltai</name>
    <dbReference type="NCBI Taxonomy" id="2609070"/>
    <lineage>
        <taxon>Eukaryota</taxon>
        <taxon>Metazoa</taxon>
        <taxon>Chordata</taxon>
        <taxon>Craniata</taxon>
        <taxon>Vertebrata</taxon>
        <taxon>Euteleostomi</taxon>
        <taxon>Actinopterygii</taxon>
        <taxon>Neopterygii</taxon>
        <taxon>Teleostei</taxon>
        <taxon>Ostariophysi</taxon>
        <taxon>Gymnotiformes</taxon>
        <taxon>Gymnotoidei</taxon>
        <taxon>Gymnotidae</taxon>
        <taxon>Electrophorus</taxon>
    </lineage>
</organism>
<gene>
    <name evidence="1" type="ORF">P4O66_002180</name>
</gene>
<dbReference type="PANTHER" id="PTHR34072">
    <property type="entry name" value="ENZYMATIC POLYPROTEIN-RELATED"/>
    <property type="match status" value="1"/>
</dbReference>
<evidence type="ECO:0000313" key="2">
    <source>
        <dbReference type="Proteomes" id="UP001239994"/>
    </source>
</evidence>
<reference evidence="1" key="1">
    <citation type="submission" date="2023-03" db="EMBL/GenBank/DDBJ databases">
        <title>Electrophorus voltai genome.</title>
        <authorList>
            <person name="Bian C."/>
        </authorList>
    </citation>
    <scope>NUCLEOTIDE SEQUENCE</scope>
    <source>
        <strain evidence="1">CB-2022</strain>
        <tissue evidence="1">Muscle</tissue>
    </source>
</reference>
<proteinExistence type="predicted"/>
<name>A0AAD8Z464_9TELE</name>
<accession>A0AAD8Z464</accession>
<evidence type="ECO:0008006" key="3">
    <source>
        <dbReference type="Google" id="ProtNLM"/>
    </source>
</evidence>